<dbReference type="InterPro" id="IPR036390">
    <property type="entry name" value="WH_DNA-bd_sf"/>
</dbReference>
<proteinExistence type="predicted"/>
<gene>
    <name evidence="3" type="ORF">GCM10009849_15010</name>
</gene>
<dbReference type="RefSeq" id="WP_344299084.1">
    <property type="nucleotide sequence ID" value="NZ_BAAAQW010000004.1"/>
</dbReference>
<feature type="domain" description="Transcription regulator PadR N-terminal" evidence="1">
    <location>
        <begin position="7"/>
        <end position="78"/>
    </location>
</feature>
<evidence type="ECO:0000313" key="3">
    <source>
        <dbReference type="EMBL" id="GAA2199259.1"/>
    </source>
</evidence>
<evidence type="ECO:0000259" key="2">
    <source>
        <dbReference type="Pfam" id="PF10400"/>
    </source>
</evidence>
<evidence type="ECO:0000259" key="1">
    <source>
        <dbReference type="Pfam" id="PF03551"/>
    </source>
</evidence>
<dbReference type="EMBL" id="BAAAQW010000004">
    <property type="protein sequence ID" value="GAA2199259.1"/>
    <property type="molecule type" value="Genomic_DNA"/>
</dbReference>
<accession>A0ABN3BRC7</accession>
<protein>
    <submittedName>
        <fullName evidence="3">PadR family transcriptional regulator</fullName>
    </submittedName>
</protein>
<dbReference type="Gene3D" id="1.10.10.10">
    <property type="entry name" value="Winged helix-like DNA-binding domain superfamily/Winged helix DNA-binding domain"/>
    <property type="match status" value="1"/>
</dbReference>
<sequence>MSLRFGVLGLIADEALHGYEVKQRFEDMLGGTWDVNIGSVYQMLQRLERDGLVEAVGERGDRGRQAYRATRAGRTVVAEWLSGPDKQPELLRDEVYVKVLLLARAEDPDTERIRQVLDTQRRAYLQRLRDLADQERAARNGGGAAGASLALLFQAGRLHTEASLKWLDACAEELAGL</sequence>
<dbReference type="InterPro" id="IPR036388">
    <property type="entry name" value="WH-like_DNA-bd_sf"/>
</dbReference>
<dbReference type="Pfam" id="PF10400">
    <property type="entry name" value="Vir_act_alpha_C"/>
    <property type="match status" value="1"/>
</dbReference>
<dbReference type="SUPFAM" id="SSF46785">
    <property type="entry name" value="Winged helix' DNA-binding domain"/>
    <property type="match status" value="1"/>
</dbReference>
<dbReference type="PANTHER" id="PTHR43252">
    <property type="entry name" value="TRANSCRIPTIONAL REGULATOR YQJI"/>
    <property type="match status" value="1"/>
</dbReference>
<dbReference type="InterPro" id="IPR005149">
    <property type="entry name" value="Tscrpt_reg_PadR_N"/>
</dbReference>
<feature type="domain" description="Transcription regulator PadR C-terminal" evidence="2">
    <location>
        <begin position="91"/>
        <end position="174"/>
    </location>
</feature>
<evidence type="ECO:0000313" key="4">
    <source>
        <dbReference type="Proteomes" id="UP001500432"/>
    </source>
</evidence>
<dbReference type="Proteomes" id="UP001500432">
    <property type="component" value="Unassembled WGS sequence"/>
</dbReference>
<keyword evidence="4" id="KW-1185">Reference proteome</keyword>
<name>A0ABN3BRC7_9MICC</name>
<reference evidence="3 4" key="1">
    <citation type="journal article" date="2019" name="Int. J. Syst. Evol. Microbiol.">
        <title>The Global Catalogue of Microorganisms (GCM) 10K type strain sequencing project: providing services to taxonomists for standard genome sequencing and annotation.</title>
        <authorList>
            <consortium name="The Broad Institute Genomics Platform"/>
            <consortium name="The Broad Institute Genome Sequencing Center for Infectious Disease"/>
            <person name="Wu L."/>
            <person name="Ma J."/>
        </authorList>
    </citation>
    <scope>NUCLEOTIDE SEQUENCE [LARGE SCALE GENOMIC DNA]</scope>
    <source>
        <strain evidence="3 4">JCM 16034</strain>
    </source>
</reference>
<organism evidence="3 4">
    <name type="scientific">Sinomonas flava</name>
    <dbReference type="NCBI Taxonomy" id="496857"/>
    <lineage>
        <taxon>Bacteria</taxon>
        <taxon>Bacillati</taxon>
        <taxon>Actinomycetota</taxon>
        <taxon>Actinomycetes</taxon>
        <taxon>Micrococcales</taxon>
        <taxon>Micrococcaceae</taxon>
        <taxon>Sinomonas</taxon>
    </lineage>
</organism>
<comment type="caution">
    <text evidence="3">The sequence shown here is derived from an EMBL/GenBank/DDBJ whole genome shotgun (WGS) entry which is preliminary data.</text>
</comment>
<dbReference type="PANTHER" id="PTHR43252:SF2">
    <property type="entry name" value="TRANSCRIPTION REGULATOR, PADR-LIKE FAMILY"/>
    <property type="match status" value="1"/>
</dbReference>
<dbReference type="InterPro" id="IPR018309">
    <property type="entry name" value="Tscrpt_reg_PadR_C"/>
</dbReference>
<dbReference type="Pfam" id="PF03551">
    <property type="entry name" value="PadR"/>
    <property type="match status" value="1"/>
</dbReference>